<keyword evidence="4" id="KW-1185">Reference proteome</keyword>
<evidence type="ECO:0000313" key="4">
    <source>
        <dbReference type="Proteomes" id="UP000501891"/>
    </source>
</evidence>
<dbReference type="EMBL" id="CP051775">
    <property type="protein sequence ID" value="QJE74023.1"/>
    <property type="molecule type" value="Genomic_DNA"/>
</dbReference>
<dbReference type="Proteomes" id="UP000501891">
    <property type="component" value="Chromosome"/>
</dbReference>
<evidence type="ECO:0000256" key="1">
    <source>
        <dbReference type="SAM" id="MobiDB-lite"/>
    </source>
</evidence>
<dbReference type="KEGG" id="acru:HHL28_13805"/>
<keyword evidence="2" id="KW-0732">Signal</keyword>
<feature type="region of interest" description="Disordered" evidence="1">
    <location>
        <begin position="32"/>
        <end position="72"/>
    </location>
</feature>
<evidence type="ECO:0000256" key="2">
    <source>
        <dbReference type="SAM" id="SignalP"/>
    </source>
</evidence>
<feature type="chain" id="PRO_5032303759" evidence="2">
    <location>
        <begin position="30"/>
        <end position="557"/>
    </location>
</feature>
<feature type="signal peptide" evidence="2">
    <location>
        <begin position="1"/>
        <end position="29"/>
    </location>
</feature>
<evidence type="ECO:0000313" key="3">
    <source>
        <dbReference type="EMBL" id="QJE74023.1"/>
    </source>
</evidence>
<reference evidence="3" key="1">
    <citation type="submission" date="2020-04" db="EMBL/GenBank/DDBJ databases">
        <title>A desert anoxygenic phototrophic bacterium fixes CO2 using RubisCO under aerobic conditions.</title>
        <authorList>
            <person name="Tang K."/>
        </authorList>
    </citation>
    <scope>NUCLEOTIDE SEQUENCE [LARGE SCALE GENOMIC DNA]</scope>
    <source>
        <strain evidence="3">MIMtkB3</strain>
    </source>
</reference>
<organism evidence="3 4">
    <name type="scientific">Aerophototrophica crusticola</name>
    <dbReference type="NCBI Taxonomy" id="1709002"/>
    <lineage>
        <taxon>Bacteria</taxon>
        <taxon>Pseudomonadati</taxon>
        <taxon>Pseudomonadota</taxon>
        <taxon>Alphaproteobacteria</taxon>
        <taxon>Rhodospirillales</taxon>
        <taxon>Rhodospirillaceae</taxon>
        <taxon>Aerophototrophica</taxon>
    </lineage>
</organism>
<gene>
    <name evidence="3" type="ORF">HHL28_13805</name>
</gene>
<dbReference type="AlphaFoldDB" id="A0A858RA57"/>
<feature type="region of interest" description="Disordered" evidence="1">
    <location>
        <begin position="514"/>
        <end position="533"/>
    </location>
</feature>
<sequence>MTASADRPAPVRAALLAALLLGAAPAALAQPIPLTPQGQGNAPIPLGPQPGAEAPRGESLPAPGGVEAVPLGDPLQDRLVRPEQPRLGPSGVEVQELKALDPQMAGPLDASNGGLPADLWSGTPRAEVERLLAELPAPLPSGSLRAIARKVLLTAADAPEGEPGPRNLAGLRLEKLALLGEPRDADALAQTAPPALEDEDGALAWMALELLSGGETACAQAAVLLARFKHPTWQKYQIACQVQGGQADAATLGIDLLREQGDKDDTFFRLAEAAAAGQKAPIKGVTEPTPPQLALAIASGRALPADVKVLSPAHALGLVRSASPMAVRLAAAEQAALWGAIDKDGLLKLYEQVEPADAKALLAPGRKPNPLYRAQLVRALRAEPSAAAKAGLLKAAVQSSGPGLLSGPFGALLAAEVGVMQPTPGFAVVAPHIARLLLLQGEADRSRPWVALSRDDFRAGKDSGAYARLWPLAAAQGIVREGEVDMGPWVRDLGKDPAAARDLADNVLLVLSAAGNPGGRGSRPPPPARGRPPYAPCPCCRRPGCRTPPPWPTPCPC</sequence>
<accession>A0A858RA57</accession>
<name>A0A858RA57_9PROT</name>
<protein>
    <submittedName>
        <fullName evidence="3">Uncharacterized protein</fullName>
    </submittedName>
</protein>
<proteinExistence type="predicted"/>
<feature type="compositionally biased region" description="Pro residues" evidence="1">
    <location>
        <begin position="523"/>
        <end position="533"/>
    </location>
</feature>